<accession>A0A9B0WVF1</accession>
<feature type="signal peptide" evidence="2">
    <location>
        <begin position="1"/>
        <end position="21"/>
    </location>
</feature>
<dbReference type="PANTHER" id="PTHR24271">
    <property type="entry name" value="KALLIKREIN-RELATED"/>
    <property type="match status" value="1"/>
</dbReference>
<gene>
    <name evidence="5" type="primary">KLK1</name>
</gene>
<sequence>MSFQIWFLILCLILPLGATGGASPIQSQIIGDFHVPQPGYNMSFLKNRNNSPYPKKDYYSNDIMLPHLKKSMEITEAEKVLDLLSGEHLHRLGLACVYPDDIQCEHLKHVSNDVCASAQTSDNKVYAVCWAYEGQQRCLLGDSGGPLVCNGVLQGILSSGHNPCGKSEAPAVYTYRVISHVDWIRALTSPVPTLNSNVQQ</sequence>
<evidence type="ECO:0000259" key="3">
    <source>
        <dbReference type="PROSITE" id="PS50240"/>
    </source>
</evidence>
<dbReference type="SMART" id="SM00020">
    <property type="entry name" value="Tryp_SPc"/>
    <property type="match status" value="1"/>
</dbReference>
<dbReference type="GeneID" id="102821835"/>
<dbReference type="Proteomes" id="UP000504623">
    <property type="component" value="Unplaced"/>
</dbReference>
<evidence type="ECO:0000256" key="2">
    <source>
        <dbReference type="SAM" id="SignalP"/>
    </source>
</evidence>
<dbReference type="InterPro" id="IPR001254">
    <property type="entry name" value="Trypsin_dom"/>
</dbReference>
<reference evidence="5" key="1">
    <citation type="submission" date="2025-08" db="UniProtKB">
        <authorList>
            <consortium name="RefSeq"/>
        </authorList>
    </citation>
    <scope>IDENTIFICATION</scope>
    <source>
        <tissue evidence="5">Spleen</tissue>
    </source>
</reference>
<keyword evidence="4" id="KW-1185">Reference proteome</keyword>
<dbReference type="InterPro" id="IPR043504">
    <property type="entry name" value="Peptidase_S1_PA_chymotrypsin"/>
</dbReference>
<name>A0A9B0WVF1_CHRAS</name>
<dbReference type="OrthoDB" id="10061449at2759"/>
<dbReference type="SUPFAM" id="SSF50494">
    <property type="entry name" value="Trypsin-like serine proteases"/>
    <property type="match status" value="1"/>
</dbReference>
<dbReference type="CTD" id="3816"/>
<proteinExistence type="predicted"/>
<keyword evidence="2" id="KW-0732">Signal</keyword>
<organism evidence="4 5">
    <name type="scientific">Chrysochloris asiatica</name>
    <name type="common">Cape golden mole</name>
    <dbReference type="NCBI Taxonomy" id="185453"/>
    <lineage>
        <taxon>Eukaryota</taxon>
        <taxon>Metazoa</taxon>
        <taxon>Chordata</taxon>
        <taxon>Craniata</taxon>
        <taxon>Vertebrata</taxon>
        <taxon>Euteleostomi</taxon>
        <taxon>Mammalia</taxon>
        <taxon>Eutheria</taxon>
        <taxon>Afrotheria</taxon>
        <taxon>Chrysochloridae</taxon>
        <taxon>Chrysochlorinae</taxon>
        <taxon>Chrysochloris</taxon>
    </lineage>
</organism>
<dbReference type="GO" id="GO:0003073">
    <property type="term" value="P:regulation of systemic arterial blood pressure"/>
    <property type="evidence" value="ECO:0007669"/>
    <property type="project" value="TreeGrafter"/>
</dbReference>
<dbReference type="GO" id="GO:0031638">
    <property type="term" value="P:zymogen activation"/>
    <property type="evidence" value="ECO:0007669"/>
    <property type="project" value="TreeGrafter"/>
</dbReference>
<protein>
    <submittedName>
        <fullName evidence="5">Kallikrein-1</fullName>
    </submittedName>
</protein>
<dbReference type="Pfam" id="PF00089">
    <property type="entry name" value="Trypsin"/>
    <property type="match status" value="1"/>
</dbReference>
<evidence type="ECO:0000256" key="1">
    <source>
        <dbReference type="ARBA" id="ARBA00023157"/>
    </source>
</evidence>
<evidence type="ECO:0000313" key="4">
    <source>
        <dbReference type="Proteomes" id="UP000504623"/>
    </source>
</evidence>
<evidence type="ECO:0000313" key="5">
    <source>
        <dbReference type="RefSeq" id="XP_006868440.1"/>
    </source>
</evidence>
<dbReference type="AlphaFoldDB" id="A0A9B0WVF1"/>
<feature type="chain" id="PRO_5038601848" evidence="2">
    <location>
        <begin position="22"/>
        <end position="200"/>
    </location>
</feature>
<dbReference type="PANTHER" id="PTHR24271:SF47">
    <property type="entry name" value="KALLIKREIN-1"/>
    <property type="match status" value="1"/>
</dbReference>
<dbReference type="Gene3D" id="2.40.10.10">
    <property type="entry name" value="Trypsin-like serine proteases"/>
    <property type="match status" value="2"/>
</dbReference>
<feature type="domain" description="Peptidase S1" evidence="3">
    <location>
        <begin position="35"/>
        <end position="189"/>
    </location>
</feature>
<dbReference type="RefSeq" id="XP_006868440.1">
    <property type="nucleotide sequence ID" value="XM_006868378.1"/>
</dbReference>
<dbReference type="PROSITE" id="PS50240">
    <property type="entry name" value="TRYPSIN_DOM"/>
    <property type="match status" value="1"/>
</dbReference>
<dbReference type="GO" id="GO:0030141">
    <property type="term" value="C:secretory granule"/>
    <property type="evidence" value="ECO:0007669"/>
    <property type="project" value="TreeGrafter"/>
</dbReference>
<dbReference type="InterPro" id="IPR009003">
    <property type="entry name" value="Peptidase_S1_PA"/>
</dbReference>
<keyword evidence="1" id="KW-1015">Disulfide bond</keyword>
<dbReference type="GO" id="GO:0004252">
    <property type="term" value="F:serine-type endopeptidase activity"/>
    <property type="evidence" value="ECO:0007669"/>
    <property type="project" value="InterPro"/>
</dbReference>